<accession>A0A8H4IM77</accession>
<protein>
    <submittedName>
        <fullName evidence="2">Uncharacterized protein</fullName>
    </submittedName>
</protein>
<organism evidence="2 3">
    <name type="scientific">Botryosphaeria dothidea</name>
    <dbReference type="NCBI Taxonomy" id="55169"/>
    <lineage>
        <taxon>Eukaryota</taxon>
        <taxon>Fungi</taxon>
        <taxon>Dikarya</taxon>
        <taxon>Ascomycota</taxon>
        <taxon>Pezizomycotina</taxon>
        <taxon>Dothideomycetes</taxon>
        <taxon>Dothideomycetes incertae sedis</taxon>
        <taxon>Botryosphaeriales</taxon>
        <taxon>Botryosphaeriaceae</taxon>
        <taxon>Botryosphaeria</taxon>
    </lineage>
</organism>
<comment type="caution">
    <text evidence="2">The sequence shown here is derived from an EMBL/GenBank/DDBJ whole genome shotgun (WGS) entry which is preliminary data.</text>
</comment>
<evidence type="ECO:0000313" key="3">
    <source>
        <dbReference type="Proteomes" id="UP000572817"/>
    </source>
</evidence>
<dbReference type="AlphaFoldDB" id="A0A8H4IM77"/>
<evidence type="ECO:0000313" key="2">
    <source>
        <dbReference type="EMBL" id="KAF4303786.1"/>
    </source>
</evidence>
<dbReference type="OrthoDB" id="3945910at2759"/>
<proteinExistence type="predicted"/>
<reference evidence="2" key="1">
    <citation type="submission" date="2020-04" db="EMBL/GenBank/DDBJ databases">
        <title>Genome Assembly and Annotation of Botryosphaeria dothidea sdau 11-99, a Latent Pathogen of Apple Fruit Ring Rot in China.</title>
        <authorList>
            <person name="Yu C."/>
            <person name="Diao Y."/>
            <person name="Lu Q."/>
            <person name="Zhao J."/>
            <person name="Cui S."/>
            <person name="Peng C."/>
            <person name="He B."/>
            <person name="Liu H."/>
        </authorList>
    </citation>
    <scope>NUCLEOTIDE SEQUENCE [LARGE SCALE GENOMIC DNA]</scope>
    <source>
        <strain evidence="2">Sdau11-99</strain>
    </source>
</reference>
<evidence type="ECO:0000256" key="1">
    <source>
        <dbReference type="SAM" id="MobiDB-lite"/>
    </source>
</evidence>
<dbReference type="EMBL" id="WWBZ02000051">
    <property type="protein sequence ID" value="KAF4303786.1"/>
    <property type="molecule type" value="Genomic_DNA"/>
</dbReference>
<keyword evidence="3" id="KW-1185">Reference proteome</keyword>
<name>A0A8H4IM77_9PEZI</name>
<sequence>MSAQGQQSSRERIQNAANILFAHITPNFASSSSRFDITSTVAPGGIQARLIQWHRVGQVSLRCVIVFHGPTKPSYREAVDAMADELDRLVTQQSQQDQQQQTPSRDGAVPEDTDEIGKEDVITAEVEQ</sequence>
<dbReference type="Proteomes" id="UP000572817">
    <property type="component" value="Unassembled WGS sequence"/>
</dbReference>
<feature type="compositionally biased region" description="Low complexity" evidence="1">
    <location>
        <begin position="92"/>
        <end position="101"/>
    </location>
</feature>
<feature type="region of interest" description="Disordered" evidence="1">
    <location>
        <begin position="86"/>
        <end position="128"/>
    </location>
</feature>
<gene>
    <name evidence="2" type="ORF">GTA08_BOTSDO08239</name>
</gene>